<dbReference type="AlphaFoldDB" id="A0A9P6U9C6"/>
<keyword evidence="3" id="KW-1185">Reference proteome</keyword>
<dbReference type="InterPro" id="IPR000772">
    <property type="entry name" value="Ricin_B_lectin"/>
</dbReference>
<name>A0A9P6U9C6_9FUNG</name>
<dbReference type="SUPFAM" id="SSF50370">
    <property type="entry name" value="Ricin B-like lectins"/>
    <property type="match status" value="1"/>
</dbReference>
<gene>
    <name evidence="2" type="ORF">DFQ27_009894</name>
</gene>
<dbReference type="Pfam" id="PF00652">
    <property type="entry name" value="Ricin_B_lectin"/>
    <property type="match status" value="1"/>
</dbReference>
<accession>A0A9P6U9C6</accession>
<evidence type="ECO:0000259" key="1">
    <source>
        <dbReference type="SMART" id="SM00458"/>
    </source>
</evidence>
<dbReference type="EMBL" id="JAAAJB010000097">
    <property type="protein sequence ID" value="KAG0266267.1"/>
    <property type="molecule type" value="Genomic_DNA"/>
</dbReference>
<protein>
    <recommendedName>
        <fullName evidence="1">Ricin B lectin domain-containing protein</fullName>
    </recommendedName>
</protein>
<sequence>MPFPKGPFQIKLRDEDLVLDVRQGVITPGADIIIWKSRRHETDNENQIWVYEDKQIKNVKSGLVLTAENFGRNANVVQNPSERTEAQLYDYDDYTISAREDDDLVLGVTSKTEGSNVNLVRRDNDDFKQMWEYVAL</sequence>
<dbReference type="SMART" id="SM00458">
    <property type="entry name" value="RICIN"/>
    <property type="match status" value="1"/>
</dbReference>
<dbReference type="Proteomes" id="UP000807716">
    <property type="component" value="Unassembled WGS sequence"/>
</dbReference>
<dbReference type="InterPro" id="IPR035992">
    <property type="entry name" value="Ricin_B-like_lectins"/>
</dbReference>
<organism evidence="2 3">
    <name type="scientific">Actinomortierella ambigua</name>
    <dbReference type="NCBI Taxonomy" id="1343610"/>
    <lineage>
        <taxon>Eukaryota</taxon>
        <taxon>Fungi</taxon>
        <taxon>Fungi incertae sedis</taxon>
        <taxon>Mucoromycota</taxon>
        <taxon>Mortierellomycotina</taxon>
        <taxon>Mortierellomycetes</taxon>
        <taxon>Mortierellales</taxon>
        <taxon>Mortierellaceae</taxon>
        <taxon>Actinomortierella</taxon>
    </lineage>
</organism>
<proteinExistence type="predicted"/>
<feature type="domain" description="Ricin B lectin" evidence="1">
    <location>
        <begin position="6"/>
        <end position="134"/>
    </location>
</feature>
<dbReference type="Gene3D" id="2.80.10.50">
    <property type="match status" value="1"/>
</dbReference>
<evidence type="ECO:0000313" key="3">
    <source>
        <dbReference type="Proteomes" id="UP000807716"/>
    </source>
</evidence>
<evidence type="ECO:0000313" key="2">
    <source>
        <dbReference type="EMBL" id="KAG0266267.1"/>
    </source>
</evidence>
<reference evidence="2" key="1">
    <citation type="journal article" date="2020" name="Fungal Divers.">
        <title>Resolving the Mortierellaceae phylogeny through synthesis of multi-gene phylogenetics and phylogenomics.</title>
        <authorList>
            <person name="Vandepol N."/>
            <person name="Liber J."/>
            <person name="Desiro A."/>
            <person name="Na H."/>
            <person name="Kennedy M."/>
            <person name="Barry K."/>
            <person name="Grigoriev I.V."/>
            <person name="Miller A.N."/>
            <person name="O'Donnell K."/>
            <person name="Stajich J.E."/>
            <person name="Bonito G."/>
        </authorList>
    </citation>
    <scope>NUCLEOTIDE SEQUENCE</scope>
    <source>
        <strain evidence="2">BC1065</strain>
    </source>
</reference>
<dbReference type="OrthoDB" id="9895617at2759"/>
<comment type="caution">
    <text evidence="2">The sequence shown here is derived from an EMBL/GenBank/DDBJ whole genome shotgun (WGS) entry which is preliminary data.</text>
</comment>